<feature type="compositionally biased region" description="Polar residues" evidence="7">
    <location>
        <begin position="57"/>
        <end position="69"/>
    </location>
</feature>
<dbReference type="HOGENOM" id="CLU_130004_1_1_1"/>
<proteinExistence type="inferred from homology"/>
<evidence type="ECO:0000256" key="1">
    <source>
        <dbReference type="ARBA" id="ARBA00002212"/>
    </source>
</evidence>
<dbReference type="EMBL" id="KE720972">
    <property type="protein sequence ID" value="ERF73157.1"/>
    <property type="molecule type" value="Genomic_DNA"/>
</dbReference>
<comment type="similarity">
    <text evidence="3">Belongs to the CHZ1 family.</text>
</comment>
<evidence type="ECO:0000313" key="10">
    <source>
        <dbReference type="Proteomes" id="UP000019373"/>
    </source>
</evidence>
<evidence type="ECO:0000256" key="7">
    <source>
        <dbReference type="SAM" id="MobiDB-lite"/>
    </source>
</evidence>
<accession>U1G6Z4</accession>
<evidence type="ECO:0000256" key="4">
    <source>
        <dbReference type="ARBA" id="ARBA00023186"/>
    </source>
</evidence>
<dbReference type="OrthoDB" id="4174291at2759"/>
<comment type="function">
    <text evidence="1">Forms a chaperone-bound H2A.Z-H2B complex that acts as a source for SWR1 complex-dependent H2A to H2A.Z histone replacement in chromatin.</text>
</comment>
<sequence>MSAANGSAVPGATVTDAKGKGKAVDQVQSQDMSMDEDEDSSEGEESGNEPVSFRFYPTSSPQQQRNPAPTSDRYRTAKQITNTSRAMFLVEEEADEDNMEEIDTSNILGRRTRGKNIDFAEAAQKAEEAGDPLEDDDEDEDDDFDEGEQGDGDKMEE</sequence>
<organism evidence="9 10">
    <name type="scientific">Endocarpon pusillum (strain Z07020 / HMAS-L-300199)</name>
    <name type="common">Lichen-forming fungus</name>
    <dbReference type="NCBI Taxonomy" id="1263415"/>
    <lineage>
        <taxon>Eukaryota</taxon>
        <taxon>Fungi</taxon>
        <taxon>Dikarya</taxon>
        <taxon>Ascomycota</taxon>
        <taxon>Pezizomycotina</taxon>
        <taxon>Eurotiomycetes</taxon>
        <taxon>Chaetothyriomycetidae</taxon>
        <taxon>Verrucariales</taxon>
        <taxon>Verrucariaceae</taxon>
        <taxon>Endocarpon</taxon>
    </lineage>
</organism>
<dbReference type="AlphaFoldDB" id="U1G6Z4"/>
<reference evidence="10" key="1">
    <citation type="journal article" date="2014" name="BMC Genomics">
        <title>Genome characteristics reveal the impact of lichenization on lichen-forming fungus Endocarpon pusillum Hedwig (Verrucariales, Ascomycota).</title>
        <authorList>
            <person name="Wang Y.-Y."/>
            <person name="Liu B."/>
            <person name="Zhang X.-Y."/>
            <person name="Zhou Q.-M."/>
            <person name="Zhang T."/>
            <person name="Li H."/>
            <person name="Yu Y.-F."/>
            <person name="Zhang X.-L."/>
            <person name="Hao X.-Y."/>
            <person name="Wang M."/>
            <person name="Wang L."/>
            <person name="Wei J.-C."/>
        </authorList>
    </citation>
    <scope>NUCLEOTIDE SEQUENCE [LARGE SCALE GENOMIC DNA]</scope>
    <source>
        <strain evidence="10">Z07020 / HMAS-L-300199</strain>
    </source>
</reference>
<protein>
    <recommendedName>
        <fullName evidence="8">Histone chaperone domain-containing protein</fullName>
    </recommendedName>
</protein>
<evidence type="ECO:0000256" key="3">
    <source>
        <dbReference type="ARBA" id="ARBA00008057"/>
    </source>
</evidence>
<keyword evidence="4" id="KW-0143">Chaperone</keyword>
<dbReference type="OMA" id="NDADDLM"/>
<feature type="compositionally biased region" description="Acidic residues" evidence="7">
    <location>
        <begin position="129"/>
        <end position="150"/>
    </location>
</feature>
<dbReference type="GeneID" id="19238046"/>
<feature type="compositionally biased region" description="Acidic residues" evidence="7">
    <location>
        <begin position="90"/>
        <end position="103"/>
    </location>
</feature>
<dbReference type="Pfam" id="PF09649">
    <property type="entry name" value="CHZ"/>
    <property type="match status" value="1"/>
</dbReference>
<gene>
    <name evidence="9" type="ORF">EPUS_02998</name>
</gene>
<keyword evidence="5" id="KW-0539">Nucleus</keyword>
<dbReference type="eggNOG" id="ENOG502RISV">
    <property type="taxonomic scope" value="Eukaryota"/>
</dbReference>
<dbReference type="GO" id="GO:0005634">
    <property type="term" value="C:nucleus"/>
    <property type="evidence" value="ECO:0007669"/>
    <property type="project" value="UniProtKB-SubCell"/>
</dbReference>
<evidence type="ECO:0000259" key="8">
    <source>
        <dbReference type="SMART" id="SM01082"/>
    </source>
</evidence>
<comment type="subunit">
    <text evidence="6">Forms a heterotrimer with H2A.Z-H2B, stabilizing the association of the histone dimer. Also, with a lower affinity, forms a heterotrimer with H2A-H2B.</text>
</comment>
<dbReference type="SMART" id="SM01082">
    <property type="entry name" value="CHZ"/>
    <property type="match status" value="1"/>
</dbReference>
<evidence type="ECO:0000256" key="5">
    <source>
        <dbReference type="ARBA" id="ARBA00023242"/>
    </source>
</evidence>
<evidence type="ECO:0000313" key="9">
    <source>
        <dbReference type="EMBL" id="ERF73157.1"/>
    </source>
</evidence>
<feature type="compositionally biased region" description="Acidic residues" evidence="7">
    <location>
        <begin position="33"/>
        <end position="47"/>
    </location>
</feature>
<dbReference type="Proteomes" id="UP000019373">
    <property type="component" value="Unassembled WGS sequence"/>
</dbReference>
<keyword evidence="10" id="KW-1185">Reference proteome</keyword>
<evidence type="ECO:0000256" key="2">
    <source>
        <dbReference type="ARBA" id="ARBA00004123"/>
    </source>
</evidence>
<dbReference type="RefSeq" id="XP_007801131.1">
    <property type="nucleotide sequence ID" value="XM_007802940.1"/>
</dbReference>
<evidence type="ECO:0000256" key="6">
    <source>
        <dbReference type="ARBA" id="ARBA00025877"/>
    </source>
</evidence>
<dbReference type="InterPro" id="IPR019098">
    <property type="entry name" value="Histone_chaperone_domain_CHZ"/>
</dbReference>
<name>U1G6Z4_ENDPU</name>
<comment type="subcellular location">
    <subcellularLocation>
        <location evidence="2">Nucleus</location>
    </subcellularLocation>
</comment>
<feature type="domain" description="Histone chaperone" evidence="8">
    <location>
        <begin position="93"/>
        <end position="128"/>
    </location>
</feature>
<feature type="region of interest" description="Disordered" evidence="7">
    <location>
        <begin position="1"/>
        <end position="157"/>
    </location>
</feature>